<feature type="region of interest" description="Disordered" evidence="1">
    <location>
        <begin position="42"/>
        <end position="64"/>
    </location>
</feature>
<dbReference type="Proteomes" id="UP000675880">
    <property type="component" value="Unassembled WGS sequence"/>
</dbReference>
<evidence type="ECO:0000313" key="3">
    <source>
        <dbReference type="Proteomes" id="UP000675880"/>
    </source>
</evidence>
<comment type="caution">
    <text evidence="2">The sequence shown here is derived from an EMBL/GenBank/DDBJ whole genome shotgun (WGS) entry which is preliminary data.</text>
</comment>
<name>A0ABM8QES6_9BACT</name>
<evidence type="ECO:0000313" key="2">
    <source>
        <dbReference type="EMBL" id="CAE6693307.1"/>
    </source>
</evidence>
<protein>
    <submittedName>
        <fullName evidence="2">Uncharacterized protein</fullName>
    </submittedName>
</protein>
<reference evidence="2 3" key="1">
    <citation type="submission" date="2021-02" db="EMBL/GenBank/DDBJ databases">
        <authorList>
            <person name="Han P."/>
        </authorList>
    </citation>
    <scope>NUCLEOTIDE SEQUENCE [LARGE SCALE GENOMIC DNA]</scope>
    <source>
        <strain evidence="2">Candidatus Nitrospira sp. ZN2</strain>
    </source>
</reference>
<keyword evidence="3" id="KW-1185">Reference proteome</keyword>
<organism evidence="2 3">
    <name type="scientific">Nitrospira defluvii</name>
    <dbReference type="NCBI Taxonomy" id="330214"/>
    <lineage>
        <taxon>Bacteria</taxon>
        <taxon>Pseudomonadati</taxon>
        <taxon>Nitrospirota</taxon>
        <taxon>Nitrospiria</taxon>
        <taxon>Nitrospirales</taxon>
        <taxon>Nitrospiraceae</taxon>
        <taxon>Nitrospira</taxon>
    </lineage>
</organism>
<gene>
    <name evidence="2" type="ORF">NSPZN2_10330</name>
</gene>
<evidence type="ECO:0000256" key="1">
    <source>
        <dbReference type="SAM" id="MobiDB-lite"/>
    </source>
</evidence>
<feature type="compositionally biased region" description="Basic and acidic residues" evidence="1">
    <location>
        <begin position="50"/>
        <end position="64"/>
    </location>
</feature>
<accession>A0ABM8QES6</accession>
<sequence>MDSVRLRQSAMSRRRVAGFALRLSYQMRPELHVSSVLKNVSREGSLSRGVVEKGRESTTTRRTS</sequence>
<dbReference type="EMBL" id="CAJNBJ010000001">
    <property type="protein sequence ID" value="CAE6693307.1"/>
    <property type="molecule type" value="Genomic_DNA"/>
</dbReference>
<proteinExistence type="predicted"/>